<reference evidence="1" key="1">
    <citation type="submission" date="2021-01" db="EMBL/GenBank/DDBJ databases">
        <authorList>
            <person name="Corre E."/>
            <person name="Pelletier E."/>
            <person name="Niang G."/>
            <person name="Scheremetjew M."/>
            <person name="Finn R."/>
            <person name="Kale V."/>
            <person name="Holt S."/>
            <person name="Cochrane G."/>
            <person name="Meng A."/>
            <person name="Brown T."/>
            <person name="Cohen L."/>
        </authorList>
    </citation>
    <scope>NUCLEOTIDE SEQUENCE</scope>
    <source>
        <strain evidence="1">NY070348D</strain>
    </source>
</reference>
<dbReference type="PANTHER" id="PTHR20875">
    <property type="entry name" value="EF-HAND CALCIUM-BINDING DOMAIN-CONTAINING PROTEIN 6-RELATED"/>
    <property type="match status" value="1"/>
</dbReference>
<sequence>MSNVDFVRAMSKLVTRIGVSSLIPDSSIRMLAQHYASPQINGVQQVDYISFCRAFHASSVHVVNEEILLQSFANSVGQTSEKYGMSYLDCMKNRDDENYGFISRYDFRRAVRHDMGIDVPEADLLYLMDLADTQGDGTVDYVCLSNKLSISSSSNTDRLDPSSKQMLRRLKERITSKMPPSFDLRNVFSYYSNGEPFLTSTQLSQLGSSFGLHLPPRFCSGLCEQGRMYLPAFLRMLDQDEEEWDAIAEKCWDSLLRLERQQQSFSEMCSIYEDPESTTRTIRASDFRFCVSNAGLPLSQYEFDLVRNRFRNEKCGTIDYLGFVEFVRCRSLQLVSF</sequence>
<dbReference type="PANTHER" id="PTHR20875:SF0">
    <property type="entry name" value="GH12158P"/>
    <property type="match status" value="1"/>
</dbReference>
<dbReference type="EMBL" id="HBHK01016762">
    <property type="protein sequence ID" value="CAD9690182.1"/>
    <property type="molecule type" value="Transcribed_RNA"/>
</dbReference>
<name>A0A7S2S5L7_9STRA</name>
<evidence type="ECO:0000313" key="1">
    <source>
        <dbReference type="EMBL" id="CAD9690182.1"/>
    </source>
</evidence>
<protein>
    <submittedName>
        <fullName evidence="1">Uncharacterized protein</fullName>
    </submittedName>
</protein>
<dbReference type="AlphaFoldDB" id="A0A7S2S5L7"/>
<dbReference type="SUPFAM" id="SSF47473">
    <property type="entry name" value="EF-hand"/>
    <property type="match status" value="1"/>
</dbReference>
<dbReference type="InterPro" id="IPR052603">
    <property type="entry name" value="EFCB6"/>
</dbReference>
<gene>
    <name evidence="1" type="ORF">QSP1433_LOCUS10522</name>
</gene>
<dbReference type="Gene3D" id="1.10.238.10">
    <property type="entry name" value="EF-hand"/>
    <property type="match status" value="1"/>
</dbReference>
<organism evidence="1">
    <name type="scientific">Mucochytrium quahogii</name>
    <dbReference type="NCBI Taxonomy" id="96639"/>
    <lineage>
        <taxon>Eukaryota</taxon>
        <taxon>Sar</taxon>
        <taxon>Stramenopiles</taxon>
        <taxon>Bigyra</taxon>
        <taxon>Labyrinthulomycetes</taxon>
        <taxon>Thraustochytrida</taxon>
        <taxon>Thraustochytriidae</taxon>
        <taxon>Mucochytrium</taxon>
    </lineage>
</organism>
<accession>A0A7S2S5L7</accession>
<proteinExistence type="predicted"/>
<dbReference type="InterPro" id="IPR011992">
    <property type="entry name" value="EF-hand-dom_pair"/>
</dbReference>